<dbReference type="InterPro" id="IPR036864">
    <property type="entry name" value="Zn2-C6_fun-type_DNA-bd_sf"/>
</dbReference>
<evidence type="ECO:0000256" key="3">
    <source>
        <dbReference type="SAM" id="MobiDB-lite"/>
    </source>
</evidence>
<dbReference type="Gene3D" id="4.10.240.10">
    <property type="entry name" value="Zn(2)-C6 fungal-type DNA-binding domain"/>
    <property type="match status" value="1"/>
</dbReference>
<dbReference type="GO" id="GO:0005634">
    <property type="term" value="C:nucleus"/>
    <property type="evidence" value="ECO:0007669"/>
    <property type="project" value="UniProtKB-SubCell"/>
</dbReference>
<organism evidence="5 6">
    <name type="scientific">Lophium mytilinum</name>
    <dbReference type="NCBI Taxonomy" id="390894"/>
    <lineage>
        <taxon>Eukaryota</taxon>
        <taxon>Fungi</taxon>
        <taxon>Dikarya</taxon>
        <taxon>Ascomycota</taxon>
        <taxon>Pezizomycotina</taxon>
        <taxon>Dothideomycetes</taxon>
        <taxon>Pleosporomycetidae</taxon>
        <taxon>Mytilinidiales</taxon>
        <taxon>Mytilinidiaceae</taxon>
        <taxon>Lophium</taxon>
    </lineage>
</organism>
<dbReference type="Pfam" id="PF00172">
    <property type="entry name" value="Zn_clus"/>
    <property type="match status" value="1"/>
</dbReference>
<gene>
    <name evidence="5" type="ORF">BU16DRAFT_472257</name>
</gene>
<feature type="domain" description="Zn(2)-C6 fungal-type" evidence="4">
    <location>
        <begin position="14"/>
        <end position="42"/>
    </location>
</feature>
<feature type="compositionally biased region" description="Low complexity" evidence="3">
    <location>
        <begin position="94"/>
        <end position="104"/>
    </location>
</feature>
<dbReference type="EMBL" id="MU004199">
    <property type="protein sequence ID" value="KAF2489243.1"/>
    <property type="molecule type" value="Genomic_DNA"/>
</dbReference>
<evidence type="ECO:0000313" key="5">
    <source>
        <dbReference type="EMBL" id="KAF2489243.1"/>
    </source>
</evidence>
<dbReference type="SMART" id="SM00066">
    <property type="entry name" value="GAL4"/>
    <property type="match status" value="1"/>
</dbReference>
<evidence type="ECO:0000256" key="1">
    <source>
        <dbReference type="ARBA" id="ARBA00004123"/>
    </source>
</evidence>
<evidence type="ECO:0000259" key="4">
    <source>
        <dbReference type="PROSITE" id="PS50048"/>
    </source>
</evidence>
<dbReference type="InterPro" id="IPR021858">
    <property type="entry name" value="Fun_TF"/>
</dbReference>
<dbReference type="AlphaFoldDB" id="A0A6A6QC63"/>
<dbReference type="CDD" id="cd00067">
    <property type="entry name" value="GAL4"/>
    <property type="match status" value="1"/>
</dbReference>
<evidence type="ECO:0000256" key="2">
    <source>
        <dbReference type="ARBA" id="ARBA00023242"/>
    </source>
</evidence>
<dbReference type="GO" id="GO:0045944">
    <property type="term" value="P:positive regulation of transcription by RNA polymerase II"/>
    <property type="evidence" value="ECO:0007669"/>
    <property type="project" value="TreeGrafter"/>
</dbReference>
<keyword evidence="6" id="KW-1185">Reference proteome</keyword>
<dbReference type="PANTHER" id="PTHR37534:SF26">
    <property type="entry name" value="TRANSCRIPTION FACTOR, PUTATIVE-RELATED"/>
    <property type="match status" value="1"/>
</dbReference>
<dbReference type="SUPFAM" id="SSF57701">
    <property type="entry name" value="Zn2/Cys6 DNA-binding domain"/>
    <property type="match status" value="1"/>
</dbReference>
<dbReference type="OrthoDB" id="5213892at2759"/>
<protein>
    <recommendedName>
        <fullName evidence="4">Zn(2)-C6 fungal-type domain-containing protein</fullName>
    </recommendedName>
</protein>
<name>A0A6A6QC63_9PEZI</name>
<dbReference type="PANTHER" id="PTHR37534">
    <property type="entry name" value="TRANSCRIPTIONAL ACTIVATOR PROTEIN UGA3"/>
    <property type="match status" value="1"/>
</dbReference>
<reference evidence="5" key="1">
    <citation type="journal article" date="2020" name="Stud. Mycol.">
        <title>101 Dothideomycetes genomes: a test case for predicting lifestyles and emergence of pathogens.</title>
        <authorList>
            <person name="Haridas S."/>
            <person name="Albert R."/>
            <person name="Binder M."/>
            <person name="Bloem J."/>
            <person name="Labutti K."/>
            <person name="Salamov A."/>
            <person name="Andreopoulos B."/>
            <person name="Baker S."/>
            <person name="Barry K."/>
            <person name="Bills G."/>
            <person name="Bluhm B."/>
            <person name="Cannon C."/>
            <person name="Castanera R."/>
            <person name="Culley D."/>
            <person name="Daum C."/>
            <person name="Ezra D."/>
            <person name="Gonzalez J."/>
            <person name="Henrissat B."/>
            <person name="Kuo A."/>
            <person name="Liang C."/>
            <person name="Lipzen A."/>
            <person name="Lutzoni F."/>
            <person name="Magnuson J."/>
            <person name="Mondo S."/>
            <person name="Nolan M."/>
            <person name="Ohm R."/>
            <person name="Pangilinan J."/>
            <person name="Park H.-J."/>
            <person name="Ramirez L."/>
            <person name="Alfaro M."/>
            <person name="Sun H."/>
            <person name="Tritt A."/>
            <person name="Yoshinaga Y."/>
            <person name="Zwiers L.-H."/>
            <person name="Turgeon B."/>
            <person name="Goodwin S."/>
            <person name="Spatafora J."/>
            <person name="Crous P."/>
            <person name="Grigoriev I."/>
        </authorList>
    </citation>
    <scope>NUCLEOTIDE SEQUENCE</scope>
    <source>
        <strain evidence="5">CBS 269.34</strain>
    </source>
</reference>
<dbReference type="InterPro" id="IPR001138">
    <property type="entry name" value="Zn2Cys6_DnaBD"/>
</dbReference>
<dbReference type="GO" id="GO:0000981">
    <property type="term" value="F:DNA-binding transcription factor activity, RNA polymerase II-specific"/>
    <property type="evidence" value="ECO:0007669"/>
    <property type="project" value="InterPro"/>
</dbReference>
<dbReference type="GO" id="GO:0008270">
    <property type="term" value="F:zinc ion binding"/>
    <property type="evidence" value="ECO:0007669"/>
    <property type="project" value="InterPro"/>
</dbReference>
<accession>A0A6A6QC63</accession>
<keyword evidence="2" id="KW-0539">Nucleus</keyword>
<dbReference type="PROSITE" id="PS00463">
    <property type="entry name" value="ZN2_CY6_FUNGAL_1"/>
    <property type="match status" value="1"/>
</dbReference>
<proteinExistence type="predicted"/>
<feature type="region of interest" description="Disordered" evidence="3">
    <location>
        <begin position="74"/>
        <end position="124"/>
    </location>
</feature>
<dbReference type="Proteomes" id="UP000799750">
    <property type="component" value="Unassembled WGS sequence"/>
</dbReference>
<sequence length="561" mass="63333">MSSLHRPLLRGKQGCWTCRLRKKKCDEGRPHCSTCESLSITCYAYGAKPDWMDNGEKERAVAKSIKDIVKYTSRRKRTSQLPKEREPIVLAPKSSSASVENTSSNPGSHRTHKSTPPSDHGSLHQNARMDEAHALHNGSDLLFYVPADESTLLIHFLDHVFPLQYPMYQPGILDGGRGWLLALILRTKSLYYVALAISAHHRRTIMQTKISHVCRALEVQEAQHLENCLKLVNEFAQVACPYNGLGVTNAVIQLGYYELFSSDGSAWKAHFRAAMRMYQRGYKEDLCNFALSEEARKILLEDRPDANLDPAVAEEVRSHIFLAASLIWLDILSSITAGTAPYLQSFHFRVVTPDSQINLKKVMGCQNWVILQIGRIAALHENWTQALDNGNADCKAFQDTVSDISKEIQLCGLTQTTLDELNISENLCVTAYNAAPDYSMLITHMFAYMASIYLHLITYGFNKLELVDRIIPEAMKMLHTRIPVHFLPALVAPLFVVGCVAKQEDQQYFRNAFESPPLVDSLLKHRGRILPVLEEVWRQRRGATGVAWKDCLELTKEVLLL</sequence>
<comment type="subcellular location">
    <subcellularLocation>
        <location evidence="1">Nucleus</location>
    </subcellularLocation>
</comment>
<evidence type="ECO:0000313" key="6">
    <source>
        <dbReference type="Proteomes" id="UP000799750"/>
    </source>
</evidence>
<dbReference type="PROSITE" id="PS50048">
    <property type="entry name" value="ZN2_CY6_FUNGAL_2"/>
    <property type="match status" value="1"/>
</dbReference>
<dbReference type="GO" id="GO:0000976">
    <property type="term" value="F:transcription cis-regulatory region binding"/>
    <property type="evidence" value="ECO:0007669"/>
    <property type="project" value="TreeGrafter"/>
</dbReference>
<dbReference type="Pfam" id="PF11951">
    <property type="entry name" value="Fungal_trans_2"/>
    <property type="match status" value="1"/>
</dbReference>